<reference evidence="1 2" key="1">
    <citation type="submission" date="2018-04" db="EMBL/GenBank/DDBJ databases">
        <title>The genome of golden apple snail Pomacea canaliculata provides insight into stress tolerance and invasive adaptation.</title>
        <authorList>
            <person name="Liu C."/>
            <person name="Liu B."/>
            <person name="Ren Y."/>
            <person name="Zhang Y."/>
            <person name="Wang H."/>
            <person name="Li S."/>
            <person name="Jiang F."/>
            <person name="Yin L."/>
            <person name="Zhang G."/>
            <person name="Qian W."/>
            <person name="Fan W."/>
        </authorList>
    </citation>
    <scope>NUCLEOTIDE SEQUENCE [LARGE SCALE GENOMIC DNA]</scope>
    <source>
        <strain evidence="1">SZHN2017</strain>
        <tissue evidence="1">Muscle</tissue>
    </source>
</reference>
<protein>
    <submittedName>
        <fullName evidence="1">Uncharacterized protein</fullName>
    </submittedName>
</protein>
<sequence length="291" mass="34146">MDLDLAFDDSDFQRKEELKVGQSTSYNVKMCTELWFERDPDEEDTEYRIQQLKFSGDYNYFQGNFEAATFKYQELLDLLPANNFPVRQDVEESLSRCYMKLNRHKESIQTAQKLVDMMKVYDEAKQRQSLILFSQVCKCAKDWPGCITALEQLAHHQSHYAQFWLDLANAYYQYSHSEGESISYNFQVRIVTCYIRARLLLESVLNTVGQMTKERNQKLIAEIDQELSHLNVSSELIDQAAEITRADIECQDALSTNGDEEDIEEKQKEKEKFCEEAFFKRWFSWAGKGLP</sequence>
<dbReference type="PANTHER" id="PTHR31919:SF1">
    <property type="entry name" value="ZINC FINGERS AND HOMEOBOXES PROTEIN 1, ISOFORM 2"/>
    <property type="match status" value="1"/>
</dbReference>
<dbReference type="InterPro" id="IPR011990">
    <property type="entry name" value="TPR-like_helical_dom_sf"/>
</dbReference>
<dbReference type="OMA" id="HRVALWM"/>
<evidence type="ECO:0000313" key="1">
    <source>
        <dbReference type="EMBL" id="PVD23250.1"/>
    </source>
</evidence>
<dbReference type="Pfam" id="PF17826">
    <property type="entry name" value="DUF5588"/>
    <property type="match status" value="1"/>
</dbReference>
<dbReference type="OrthoDB" id="6334002at2759"/>
<dbReference type="InterPro" id="IPR041404">
    <property type="entry name" value="DUF5588"/>
</dbReference>
<organism evidence="1 2">
    <name type="scientific">Pomacea canaliculata</name>
    <name type="common">Golden apple snail</name>
    <dbReference type="NCBI Taxonomy" id="400727"/>
    <lineage>
        <taxon>Eukaryota</taxon>
        <taxon>Metazoa</taxon>
        <taxon>Spiralia</taxon>
        <taxon>Lophotrochozoa</taxon>
        <taxon>Mollusca</taxon>
        <taxon>Gastropoda</taxon>
        <taxon>Caenogastropoda</taxon>
        <taxon>Architaenioglossa</taxon>
        <taxon>Ampullarioidea</taxon>
        <taxon>Ampullariidae</taxon>
        <taxon>Pomacea</taxon>
    </lineage>
</organism>
<comment type="caution">
    <text evidence="1">The sequence shown here is derived from an EMBL/GenBank/DDBJ whole genome shotgun (WGS) entry which is preliminary data.</text>
</comment>
<accession>A0A2T7NQ02</accession>
<dbReference type="Proteomes" id="UP000245119">
    <property type="component" value="Linkage Group LG10"/>
</dbReference>
<evidence type="ECO:0000313" key="2">
    <source>
        <dbReference type="Proteomes" id="UP000245119"/>
    </source>
</evidence>
<dbReference type="SUPFAM" id="SSF48452">
    <property type="entry name" value="TPR-like"/>
    <property type="match status" value="1"/>
</dbReference>
<keyword evidence="2" id="KW-1185">Reference proteome</keyword>
<gene>
    <name evidence="1" type="ORF">C0Q70_16514</name>
</gene>
<proteinExistence type="predicted"/>
<name>A0A2T7NQ02_POMCA</name>
<dbReference type="PANTHER" id="PTHR31919">
    <property type="entry name" value="ZINC FINGERS AND HOMEOBOXES PROTEIN 1, ISOFORM 2"/>
    <property type="match status" value="1"/>
</dbReference>
<dbReference type="Gene3D" id="1.25.40.10">
    <property type="entry name" value="Tetratricopeptide repeat domain"/>
    <property type="match status" value="1"/>
</dbReference>
<dbReference type="EMBL" id="PZQS01000010">
    <property type="protein sequence ID" value="PVD23250.1"/>
    <property type="molecule type" value="Genomic_DNA"/>
</dbReference>
<dbReference type="AlphaFoldDB" id="A0A2T7NQ02"/>